<reference evidence="2 3" key="1">
    <citation type="journal article" date="2015" name="Biotechnol. Biofuels">
        <title>Enhanced degradation of softwood versus hardwood by the white-rot fungus Pycnoporus coccineus.</title>
        <authorList>
            <person name="Couturier M."/>
            <person name="Navarro D."/>
            <person name="Chevret D."/>
            <person name="Henrissat B."/>
            <person name="Piumi F."/>
            <person name="Ruiz-Duenas F.J."/>
            <person name="Martinez A.T."/>
            <person name="Grigoriev I.V."/>
            <person name="Riley R."/>
            <person name="Lipzen A."/>
            <person name="Berrin J.G."/>
            <person name="Master E.R."/>
            <person name="Rosso M.N."/>
        </authorList>
    </citation>
    <scope>NUCLEOTIDE SEQUENCE [LARGE SCALE GENOMIC DNA]</scope>
    <source>
        <strain evidence="2 3">BRFM310</strain>
    </source>
</reference>
<dbReference type="Proteomes" id="UP000193067">
    <property type="component" value="Unassembled WGS sequence"/>
</dbReference>
<dbReference type="EMBL" id="KZ084094">
    <property type="protein sequence ID" value="OSD05008.1"/>
    <property type="molecule type" value="Genomic_DNA"/>
</dbReference>
<accession>A0A1Y2IV77</accession>
<proteinExistence type="predicted"/>
<name>A0A1Y2IV77_TRAC3</name>
<organism evidence="2 3">
    <name type="scientific">Trametes coccinea (strain BRFM310)</name>
    <name type="common">Pycnoporus coccineus</name>
    <dbReference type="NCBI Taxonomy" id="1353009"/>
    <lineage>
        <taxon>Eukaryota</taxon>
        <taxon>Fungi</taxon>
        <taxon>Dikarya</taxon>
        <taxon>Basidiomycota</taxon>
        <taxon>Agaricomycotina</taxon>
        <taxon>Agaricomycetes</taxon>
        <taxon>Polyporales</taxon>
        <taxon>Polyporaceae</taxon>
        <taxon>Trametes</taxon>
    </lineage>
</organism>
<keyword evidence="3" id="KW-1185">Reference proteome</keyword>
<dbReference type="STRING" id="1353009.A0A1Y2IV77"/>
<dbReference type="OrthoDB" id="2755252at2759"/>
<protein>
    <submittedName>
        <fullName evidence="2">Uncharacterized protein</fullName>
    </submittedName>
</protein>
<feature type="compositionally biased region" description="Acidic residues" evidence="1">
    <location>
        <begin position="95"/>
        <end position="104"/>
    </location>
</feature>
<feature type="region of interest" description="Disordered" evidence="1">
    <location>
        <begin position="140"/>
        <end position="167"/>
    </location>
</feature>
<sequence>MVALYPALAYLYTYDGMTGQLSSERVRVPGGHRTNDSSPWPANVAAFARTQSAIVRTLDKDVPLLAEVIPVGEGDAVYFAERGEARRPASPASSDTDDESEDEDAPARRPRAVQQALQTVLDVELLARLLEEQLTCVEDLEDDAGSEQVVPEEGNDDGEQEDGNDGEEVVGAAVERALGQEGNANEERAVVCRTALQASWSTVHLKVERDDAGRNGAESFNRLVNGAFNDI</sequence>
<evidence type="ECO:0000313" key="3">
    <source>
        <dbReference type="Proteomes" id="UP000193067"/>
    </source>
</evidence>
<feature type="region of interest" description="Disordered" evidence="1">
    <location>
        <begin position="80"/>
        <end position="111"/>
    </location>
</feature>
<feature type="compositionally biased region" description="Acidic residues" evidence="1">
    <location>
        <begin position="153"/>
        <end position="167"/>
    </location>
</feature>
<dbReference type="AlphaFoldDB" id="A0A1Y2IV77"/>
<evidence type="ECO:0000256" key="1">
    <source>
        <dbReference type="SAM" id="MobiDB-lite"/>
    </source>
</evidence>
<gene>
    <name evidence="2" type="ORF">PYCCODRAFT_1274350</name>
</gene>
<evidence type="ECO:0000313" key="2">
    <source>
        <dbReference type="EMBL" id="OSD05008.1"/>
    </source>
</evidence>